<dbReference type="Proteomes" id="UP001235094">
    <property type="component" value="Unassembled WGS sequence"/>
</dbReference>
<evidence type="ECO:0008006" key="5">
    <source>
        <dbReference type="Google" id="ProtNLM"/>
    </source>
</evidence>
<keyword evidence="2" id="KW-0732">Signal</keyword>
<dbReference type="RefSeq" id="WP_306889769.1">
    <property type="nucleotide sequence ID" value="NZ_JAUSVR010000005.1"/>
</dbReference>
<sequence>MTPARAWFFSFVAVLTLALAAAFPGAALAQARKPNAGKAPEVRVYLLRGLANIFSFGMDDLATKLKARGIKASVHPYTDWQTLSTMAIEEATKGKRRATPVIIIGHSLGADAAIYMGNKVAGAGVPVPLVVTFDPVSNVTSSGRITRVLNYYQTGGAGKRVAGPRVENVDLAGKGLTHFNMEKASDLHQHVIALIEQPARRTPRRPRPIAPPAAAPVATPGAPAGSVAPTAAATPAPPATETAAAPAASAVIPAVIRAPN</sequence>
<reference evidence="3 4" key="1">
    <citation type="submission" date="2023-07" db="EMBL/GenBank/DDBJ databases">
        <title>Genomic Encyclopedia of Type Strains, Phase IV (KMG-IV): sequencing the most valuable type-strain genomes for metagenomic binning, comparative biology and taxonomic classification.</title>
        <authorList>
            <person name="Goeker M."/>
        </authorList>
    </citation>
    <scope>NUCLEOTIDE SEQUENCE [LARGE SCALE GENOMIC DNA]</scope>
    <source>
        <strain evidence="3 4">DSM 15561</strain>
    </source>
</reference>
<name>A0ABU0LQW6_9HYPH</name>
<comment type="caution">
    <text evidence="3">The sequence shown here is derived from an EMBL/GenBank/DDBJ whole genome shotgun (WGS) entry which is preliminary data.</text>
</comment>
<feature type="region of interest" description="Disordered" evidence="1">
    <location>
        <begin position="197"/>
        <end position="250"/>
    </location>
</feature>
<dbReference type="InterPro" id="IPR029058">
    <property type="entry name" value="AB_hydrolase_fold"/>
</dbReference>
<feature type="chain" id="PRO_5047178725" description="Thioesterase domain-containing protein" evidence="2">
    <location>
        <begin position="30"/>
        <end position="260"/>
    </location>
</feature>
<feature type="compositionally biased region" description="Low complexity" evidence="1">
    <location>
        <begin position="215"/>
        <end position="250"/>
    </location>
</feature>
<protein>
    <recommendedName>
        <fullName evidence="5">Thioesterase domain-containing protein</fullName>
    </recommendedName>
</protein>
<gene>
    <name evidence="3" type="ORF">QOZ99_001949</name>
</gene>
<proteinExistence type="predicted"/>
<organism evidence="3 4">
    <name type="scientific">Ancylobacter amanitiformis</name>
    <dbReference type="NCBI Taxonomy" id="217069"/>
    <lineage>
        <taxon>Bacteria</taxon>
        <taxon>Pseudomonadati</taxon>
        <taxon>Pseudomonadota</taxon>
        <taxon>Alphaproteobacteria</taxon>
        <taxon>Hyphomicrobiales</taxon>
        <taxon>Xanthobacteraceae</taxon>
        <taxon>Ancylobacter</taxon>
    </lineage>
</organism>
<keyword evidence="4" id="KW-1185">Reference proteome</keyword>
<evidence type="ECO:0000313" key="3">
    <source>
        <dbReference type="EMBL" id="MDQ0511053.1"/>
    </source>
</evidence>
<accession>A0ABU0LQW6</accession>
<evidence type="ECO:0000256" key="1">
    <source>
        <dbReference type="SAM" id="MobiDB-lite"/>
    </source>
</evidence>
<dbReference type="SUPFAM" id="SSF53474">
    <property type="entry name" value="alpha/beta-Hydrolases"/>
    <property type="match status" value="1"/>
</dbReference>
<feature type="signal peptide" evidence="2">
    <location>
        <begin position="1"/>
        <end position="29"/>
    </location>
</feature>
<dbReference type="EMBL" id="JAUSVR010000005">
    <property type="protein sequence ID" value="MDQ0511053.1"/>
    <property type="molecule type" value="Genomic_DNA"/>
</dbReference>
<evidence type="ECO:0000313" key="4">
    <source>
        <dbReference type="Proteomes" id="UP001235094"/>
    </source>
</evidence>
<evidence type="ECO:0000256" key="2">
    <source>
        <dbReference type="SAM" id="SignalP"/>
    </source>
</evidence>